<keyword evidence="10" id="KW-1185">Reference proteome</keyword>
<dbReference type="OrthoDB" id="3039123at2759"/>
<evidence type="ECO:0000256" key="5">
    <source>
        <dbReference type="ARBA" id="ARBA00022801"/>
    </source>
</evidence>
<dbReference type="Pfam" id="PF07519">
    <property type="entry name" value="Tannase"/>
    <property type="match status" value="1"/>
</dbReference>
<dbReference type="EC" id="3.1.1.-" evidence="8"/>
<evidence type="ECO:0000256" key="4">
    <source>
        <dbReference type="ARBA" id="ARBA00022729"/>
    </source>
</evidence>
<dbReference type="SUPFAM" id="SSF53474">
    <property type="entry name" value="alpha/beta-Hydrolases"/>
    <property type="match status" value="1"/>
</dbReference>
<organism evidence="9 10">
    <name type="scientific">Dactylonectria macrodidyma</name>
    <dbReference type="NCBI Taxonomy" id="307937"/>
    <lineage>
        <taxon>Eukaryota</taxon>
        <taxon>Fungi</taxon>
        <taxon>Dikarya</taxon>
        <taxon>Ascomycota</taxon>
        <taxon>Pezizomycotina</taxon>
        <taxon>Sordariomycetes</taxon>
        <taxon>Hypocreomycetidae</taxon>
        <taxon>Hypocreales</taxon>
        <taxon>Nectriaceae</taxon>
        <taxon>Dactylonectria</taxon>
    </lineage>
</organism>
<evidence type="ECO:0000256" key="7">
    <source>
        <dbReference type="ARBA" id="ARBA00023157"/>
    </source>
</evidence>
<dbReference type="Gene3D" id="3.40.50.1820">
    <property type="entry name" value="alpha/beta hydrolase"/>
    <property type="match status" value="1"/>
</dbReference>
<dbReference type="InterPro" id="IPR011118">
    <property type="entry name" value="Tannase/feruloyl_esterase"/>
</dbReference>
<gene>
    <name evidence="9" type="ORF">EDB81DRAFT_657064</name>
</gene>
<evidence type="ECO:0000256" key="1">
    <source>
        <dbReference type="ARBA" id="ARBA00006249"/>
    </source>
</evidence>
<keyword evidence="2" id="KW-0719">Serine esterase</keyword>
<proteinExistence type="inferred from homology"/>
<keyword evidence="5 8" id="KW-0378">Hydrolase</keyword>
<dbReference type="EMBL" id="JAGMUV010000013">
    <property type="protein sequence ID" value="KAH7136212.1"/>
    <property type="molecule type" value="Genomic_DNA"/>
</dbReference>
<keyword evidence="3" id="KW-0479">Metal-binding</keyword>
<evidence type="ECO:0000313" key="10">
    <source>
        <dbReference type="Proteomes" id="UP000738349"/>
    </source>
</evidence>
<dbReference type="AlphaFoldDB" id="A0A9P9EFM0"/>
<evidence type="ECO:0000256" key="2">
    <source>
        <dbReference type="ARBA" id="ARBA00022487"/>
    </source>
</evidence>
<evidence type="ECO:0000256" key="6">
    <source>
        <dbReference type="ARBA" id="ARBA00022837"/>
    </source>
</evidence>
<evidence type="ECO:0000256" key="8">
    <source>
        <dbReference type="RuleBase" id="RU361238"/>
    </source>
</evidence>
<dbReference type="Proteomes" id="UP000738349">
    <property type="component" value="Unassembled WGS sequence"/>
</dbReference>
<dbReference type="PANTHER" id="PTHR33938:SF8">
    <property type="entry name" value="CARBOXYLIC ESTER HYDROLASE"/>
    <property type="match status" value="1"/>
</dbReference>
<comment type="similarity">
    <text evidence="1 8">Belongs to the tannase family.</text>
</comment>
<evidence type="ECO:0000313" key="9">
    <source>
        <dbReference type="EMBL" id="KAH7136212.1"/>
    </source>
</evidence>
<evidence type="ECO:0000256" key="3">
    <source>
        <dbReference type="ARBA" id="ARBA00022723"/>
    </source>
</evidence>
<dbReference type="PANTHER" id="PTHR33938">
    <property type="entry name" value="FERULOYL ESTERASE B-RELATED"/>
    <property type="match status" value="1"/>
</dbReference>
<keyword evidence="7" id="KW-1015">Disulfide bond</keyword>
<comment type="caution">
    <text evidence="9">The sequence shown here is derived from an EMBL/GenBank/DDBJ whole genome shotgun (WGS) entry which is preliminary data.</text>
</comment>
<dbReference type="GO" id="GO:0046872">
    <property type="term" value="F:metal ion binding"/>
    <property type="evidence" value="ECO:0007669"/>
    <property type="project" value="UniProtKB-KW"/>
</dbReference>
<dbReference type="GO" id="GO:0030600">
    <property type="term" value="F:feruloyl esterase activity"/>
    <property type="evidence" value="ECO:0007669"/>
    <property type="project" value="UniProtKB-ARBA"/>
</dbReference>
<name>A0A9P9EFM0_9HYPO</name>
<keyword evidence="4" id="KW-0732">Signal</keyword>
<dbReference type="InterPro" id="IPR029058">
    <property type="entry name" value="AB_hydrolase_fold"/>
</dbReference>
<accession>A0A9P9EFM0</accession>
<keyword evidence="6" id="KW-0106">Calcium</keyword>
<protein>
    <recommendedName>
        <fullName evidence="8">Carboxylic ester hydrolase</fullName>
        <ecNumber evidence="8">3.1.1.-</ecNumber>
    </recommendedName>
</protein>
<sequence length="535" mass="58211">MDYIGSLLNPLLQQATLVARDPLCNPGAISLPELKGLEILAVDAVPTLNYTFPADSGLEARDDVFGGNFCNVTVTYTHPGWGDTITVTTYLPFQEEWNERFIATGGGGLVTGGEHFALILMAPHLAKGFAVSTTDGGHASSPAEAMASDISWPHSSPGNVNWPLLMDFASVALHDMSIVGKAVVKAFYGSDPKYSYFFGASTGGRQGHILAQRYPHDFDGIIALCPAINWHKFLFSNIYPGMLMGHKQVYPRACEMEAFRQAAVAACDPLDGLKDGIISRPDLCQFDPRSVIGRGFECDGTPSTFSSDAAEIARAAWQGPRSATGEFQWYGFGVDADISTPGVGSASTICTSESQCSPARFIISDLWIRYWVKKDASFDVSSVSHEEWDAIFHSSVNEYSSIIGTVDPDLSAFRRAGGKMLNWHGMADQVIPVSGSVDYYKQVLEKDPNAQDYYRLYLAPGATHSLVGHVVPETGEVMSALQDWVENSIAPDTLRATGPAPFQPEITFERDLCMYPRVQHYRGGDETSSDSFICE</sequence>
<reference evidence="9" key="1">
    <citation type="journal article" date="2021" name="Nat. Commun.">
        <title>Genetic determinants of endophytism in the Arabidopsis root mycobiome.</title>
        <authorList>
            <person name="Mesny F."/>
            <person name="Miyauchi S."/>
            <person name="Thiergart T."/>
            <person name="Pickel B."/>
            <person name="Atanasova L."/>
            <person name="Karlsson M."/>
            <person name="Huettel B."/>
            <person name="Barry K.W."/>
            <person name="Haridas S."/>
            <person name="Chen C."/>
            <person name="Bauer D."/>
            <person name="Andreopoulos W."/>
            <person name="Pangilinan J."/>
            <person name="LaButti K."/>
            <person name="Riley R."/>
            <person name="Lipzen A."/>
            <person name="Clum A."/>
            <person name="Drula E."/>
            <person name="Henrissat B."/>
            <person name="Kohler A."/>
            <person name="Grigoriev I.V."/>
            <person name="Martin F.M."/>
            <person name="Hacquard S."/>
        </authorList>
    </citation>
    <scope>NUCLEOTIDE SEQUENCE</scope>
    <source>
        <strain evidence="9">MPI-CAGE-AT-0147</strain>
    </source>
</reference>